<keyword evidence="1" id="KW-0175">Coiled coil</keyword>
<name>A0ABY8MIA5_9SPIO</name>
<dbReference type="RefSeq" id="WP_326927263.1">
    <property type="nucleotide sequence ID" value="NZ_CP123443.1"/>
</dbReference>
<organism evidence="2 3">
    <name type="scientific">Candidatus Haliotispira prima</name>
    <dbReference type="NCBI Taxonomy" id="3034016"/>
    <lineage>
        <taxon>Bacteria</taxon>
        <taxon>Pseudomonadati</taxon>
        <taxon>Spirochaetota</taxon>
        <taxon>Spirochaetia</taxon>
        <taxon>Spirochaetales</taxon>
        <taxon>Spirochaetaceae</taxon>
        <taxon>Candidatus Haliotispira</taxon>
    </lineage>
</organism>
<reference evidence="2 3" key="1">
    <citation type="submission" date="2023-04" db="EMBL/GenBank/DDBJ databases">
        <title>Spirochaete genome identified in red abalone sample constitutes a novel genus.</title>
        <authorList>
            <person name="Sharma S.P."/>
            <person name="Purcell C.M."/>
            <person name="Hyde J.R."/>
            <person name="Severin A.J."/>
        </authorList>
    </citation>
    <scope>NUCLEOTIDE SEQUENCE [LARGE SCALE GENOMIC DNA]</scope>
    <source>
        <strain evidence="2 3">SP-2023</strain>
    </source>
</reference>
<evidence type="ECO:0008006" key="4">
    <source>
        <dbReference type="Google" id="ProtNLM"/>
    </source>
</evidence>
<gene>
    <name evidence="2" type="ORF">P0082_11420</name>
</gene>
<sequence>MEAQLDPLIRSIKSDGVESARKEAADIIAQAKEEARRIIASAEENGHETLRKVGAETEKLKKTVEDSLRQAARDMVLAVRKELVELFRKLLQQDVSKVLSGESLERIILDLMKGWSGGTAIDIQLSAADASALADGLLKKLKDEMLDDKFVIKPLEGMKAGLRISFRDGTAYYDFTDEEISNTLAQLLNPKFVSYLS</sequence>
<feature type="coiled-coil region" evidence="1">
    <location>
        <begin position="17"/>
        <end position="45"/>
    </location>
</feature>
<keyword evidence="3" id="KW-1185">Reference proteome</keyword>
<dbReference type="Proteomes" id="UP001228690">
    <property type="component" value="Chromosome"/>
</dbReference>
<evidence type="ECO:0000313" key="2">
    <source>
        <dbReference type="EMBL" id="WGK69075.1"/>
    </source>
</evidence>
<proteinExistence type="predicted"/>
<evidence type="ECO:0000313" key="3">
    <source>
        <dbReference type="Proteomes" id="UP001228690"/>
    </source>
</evidence>
<accession>A0ABY8MIA5</accession>
<evidence type="ECO:0000256" key="1">
    <source>
        <dbReference type="SAM" id="Coils"/>
    </source>
</evidence>
<dbReference type="Gene3D" id="1.20.5.2950">
    <property type="match status" value="1"/>
</dbReference>
<dbReference type="EMBL" id="CP123443">
    <property type="protein sequence ID" value="WGK69075.1"/>
    <property type="molecule type" value="Genomic_DNA"/>
</dbReference>
<protein>
    <recommendedName>
        <fullName evidence="4">V-type ATP synthase subunit E</fullName>
    </recommendedName>
</protein>